<feature type="signal peptide" evidence="1">
    <location>
        <begin position="1"/>
        <end position="26"/>
    </location>
</feature>
<reference evidence="3" key="1">
    <citation type="submission" date="2014-05" db="EMBL/GenBank/DDBJ databases">
        <authorList>
            <person name="Urmite Genomes"/>
        </authorList>
    </citation>
    <scope>NUCLEOTIDE SEQUENCE</scope>
    <source>
        <strain evidence="3">DSM 44074</strain>
    </source>
</reference>
<dbReference type="EMBL" id="LK021340">
    <property type="protein sequence ID" value="CDQ46417.1"/>
    <property type="molecule type" value="Genomic_DNA"/>
</dbReference>
<evidence type="ECO:0000313" key="4">
    <source>
        <dbReference type="Proteomes" id="UP000028864"/>
    </source>
</evidence>
<evidence type="ECO:0000259" key="2">
    <source>
        <dbReference type="Pfam" id="PF12680"/>
    </source>
</evidence>
<reference evidence="3" key="2">
    <citation type="submission" date="2015-09" db="EMBL/GenBank/DDBJ databases">
        <title>Draft genome sequence of Mycobacterium neoaurum DSM 44074.</title>
        <authorList>
            <person name="Croce O."/>
            <person name="Robert C."/>
            <person name="Raoult D."/>
            <person name="Drancourt M."/>
        </authorList>
    </citation>
    <scope>NUCLEOTIDE SEQUENCE</scope>
    <source>
        <strain evidence="3">DSM 44074</strain>
    </source>
</reference>
<dbReference type="AlphaFoldDB" id="A0AAV2WQI3"/>
<sequence>MELLAKTTVLVALLFSMLASTGSAHAEPPDAEQRIRDAFARGVGGPESFYALLAEDVHWTVARAQNPSVYTSRQEFLDRGARPVLDRLTGPIQASVHDLVTDGDRVVALWRGTATALDGKPYVNEYAWSMTMRGGEIARVVAYLDLVALDDLIRRVPV</sequence>
<protein>
    <submittedName>
        <fullName evidence="3">Ketosteroid isomerase-related protein</fullName>
    </submittedName>
</protein>
<feature type="chain" id="PRO_5043629349" evidence="1">
    <location>
        <begin position="27"/>
        <end position="158"/>
    </location>
</feature>
<evidence type="ECO:0000313" key="3">
    <source>
        <dbReference type="EMBL" id="CDQ46417.1"/>
    </source>
</evidence>
<organism evidence="3 4">
    <name type="scientific">Mycolicibacterium neoaurum</name>
    <name type="common">Mycobacterium neoaurum</name>
    <dbReference type="NCBI Taxonomy" id="1795"/>
    <lineage>
        <taxon>Bacteria</taxon>
        <taxon>Bacillati</taxon>
        <taxon>Actinomycetota</taxon>
        <taxon>Actinomycetes</taxon>
        <taxon>Mycobacteriales</taxon>
        <taxon>Mycobacteriaceae</taxon>
        <taxon>Mycolicibacterium</taxon>
    </lineage>
</organism>
<keyword evidence="1" id="KW-0732">Signal</keyword>
<dbReference type="GO" id="GO:0016853">
    <property type="term" value="F:isomerase activity"/>
    <property type="evidence" value="ECO:0007669"/>
    <property type="project" value="UniProtKB-KW"/>
</dbReference>
<dbReference type="InterPro" id="IPR037401">
    <property type="entry name" value="SnoaL-like"/>
</dbReference>
<dbReference type="Proteomes" id="UP000028864">
    <property type="component" value="Unassembled WGS sequence"/>
</dbReference>
<keyword evidence="3" id="KW-0413">Isomerase</keyword>
<dbReference type="Gene3D" id="3.10.450.50">
    <property type="match status" value="1"/>
</dbReference>
<dbReference type="PANTHER" id="PTHR41252:SF1">
    <property type="entry name" value="BLR2505 PROTEIN"/>
    <property type="match status" value="1"/>
</dbReference>
<evidence type="ECO:0000256" key="1">
    <source>
        <dbReference type="SAM" id="SignalP"/>
    </source>
</evidence>
<dbReference type="RefSeq" id="WP_030134593.1">
    <property type="nucleotide sequence ID" value="NZ_LK021340.1"/>
</dbReference>
<dbReference type="PANTHER" id="PTHR41252">
    <property type="entry name" value="BLR2505 PROTEIN"/>
    <property type="match status" value="1"/>
</dbReference>
<dbReference type="SUPFAM" id="SSF54427">
    <property type="entry name" value="NTF2-like"/>
    <property type="match status" value="1"/>
</dbReference>
<dbReference type="InterPro" id="IPR032710">
    <property type="entry name" value="NTF2-like_dom_sf"/>
</dbReference>
<feature type="domain" description="SnoaL-like" evidence="2">
    <location>
        <begin position="37"/>
        <end position="140"/>
    </location>
</feature>
<proteinExistence type="predicted"/>
<name>A0AAV2WQI3_MYCNE</name>
<dbReference type="Pfam" id="PF12680">
    <property type="entry name" value="SnoaL_2"/>
    <property type="match status" value="1"/>
</dbReference>
<accession>A0AAV2WQI3</accession>
<gene>
    <name evidence="3" type="ORF">BN1047_04324</name>
</gene>